<evidence type="ECO:0000313" key="3">
    <source>
        <dbReference type="Proteomes" id="UP000663929"/>
    </source>
</evidence>
<keyword evidence="3" id="KW-1185">Reference proteome</keyword>
<evidence type="ECO:0008006" key="4">
    <source>
        <dbReference type="Google" id="ProtNLM"/>
    </source>
</evidence>
<feature type="chain" id="PRO_5035222507" description="SGNH/GDSL hydrolase family protein" evidence="1">
    <location>
        <begin position="19"/>
        <end position="235"/>
    </location>
</feature>
<dbReference type="EMBL" id="CP071793">
    <property type="protein sequence ID" value="QTD51558.1"/>
    <property type="molecule type" value="Genomic_DNA"/>
</dbReference>
<dbReference type="GO" id="GO:0016788">
    <property type="term" value="F:hydrolase activity, acting on ester bonds"/>
    <property type="evidence" value="ECO:0007669"/>
    <property type="project" value="UniProtKB-ARBA"/>
</dbReference>
<dbReference type="Proteomes" id="UP000663929">
    <property type="component" value="Chromosome"/>
</dbReference>
<keyword evidence="1" id="KW-0732">Signal</keyword>
<dbReference type="KEGG" id="scor:J3U87_03735"/>
<evidence type="ECO:0000313" key="2">
    <source>
        <dbReference type="EMBL" id="QTD51558.1"/>
    </source>
</evidence>
<proteinExistence type="predicted"/>
<accession>A0A8A4TRC2</accession>
<gene>
    <name evidence="2" type="ORF">J3U87_03735</name>
</gene>
<dbReference type="SUPFAM" id="SSF52266">
    <property type="entry name" value="SGNH hydrolase"/>
    <property type="match status" value="1"/>
</dbReference>
<dbReference type="AlphaFoldDB" id="A0A8A4TRC2"/>
<reference evidence="2" key="1">
    <citation type="submission" date="2021-03" db="EMBL/GenBank/DDBJ databases">
        <title>Acanthopleuribacteraceae sp. M133.</title>
        <authorList>
            <person name="Wang G."/>
        </authorList>
    </citation>
    <scope>NUCLEOTIDE SEQUENCE</scope>
    <source>
        <strain evidence="2">M133</strain>
    </source>
</reference>
<evidence type="ECO:0000256" key="1">
    <source>
        <dbReference type="SAM" id="SignalP"/>
    </source>
</evidence>
<feature type="signal peptide" evidence="1">
    <location>
        <begin position="1"/>
        <end position="18"/>
    </location>
</feature>
<name>A0A8A4TRC2_SULCO</name>
<dbReference type="Gene3D" id="3.40.50.1110">
    <property type="entry name" value="SGNH hydrolase"/>
    <property type="match status" value="1"/>
</dbReference>
<organism evidence="2 3">
    <name type="scientific">Sulfidibacter corallicola</name>
    <dbReference type="NCBI Taxonomy" id="2818388"/>
    <lineage>
        <taxon>Bacteria</taxon>
        <taxon>Pseudomonadati</taxon>
        <taxon>Acidobacteriota</taxon>
        <taxon>Holophagae</taxon>
        <taxon>Acanthopleuribacterales</taxon>
        <taxon>Acanthopleuribacteraceae</taxon>
        <taxon>Sulfidibacter</taxon>
    </lineage>
</organism>
<sequence>MIRTAMFLLCLWSAALSAQDRPVLRVLFLGNSYTAYHDLPGQVADLLGSGTNPIEVRHEAVTPGGFTLERHAADPKILRRIESGRWHAVVLQEQSLRPLSEPRKMTAAARELQEVIASAGAKALLFQTWPRANRPRSMGELARAYRLTAGLIGAATAPVGQAWQRVRKRHPEIVLYDGDGSHPAPAGTYLAACVIAAKIGDRDPRDFDAAPPTGVSEAEAEILRDIAFVTLNKTK</sequence>
<dbReference type="InterPro" id="IPR036514">
    <property type="entry name" value="SGNH_hydro_sf"/>
</dbReference>
<protein>
    <recommendedName>
        <fullName evidence="4">SGNH/GDSL hydrolase family protein</fullName>
    </recommendedName>
</protein>
<dbReference type="RefSeq" id="WP_237381686.1">
    <property type="nucleotide sequence ID" value="NZ_CP071793.1"/>
</dbReference>